<keyword evidence="1" id="KW-0808">Transferase</keyword>
<keyword evidence="3" id="KW-0418">Kinase</keyword>
<evidence type="ECO:0000313" key="10">
    <source>
        <dbReference type="EMBL" id="KAK9867699.1"/>
    </source>
</evidence>
<comment type="caution">
    <text evidence="10">The sequence shown here is derived from an EMBL/GenBank/DDBJ whole genome shotgun (WGS) entry which is preliminary data.</text>
</comment>
<reference evidence="10 11" key="1">
    <citation type="journal article" date="2024" name="Nat. Commun.">
        <title>Phylogenomics reveals the evolutionary origins of lichenization in chlorophyte algae.</title>
        <authorList>
            <person name="Puginier C."/>
            <person name="Libourel C."/>
            <person name="Otte J."/>
            <person name="Skaloud P."/>
            <person name="Haon M."/>
            <person name="Grisel S."/>
            <person name="Petersen M."/>
            <person name="Berrin J.G."/>
            <person name="Delaux P.M."/>
            <person name="Dal Grande F."/>
            <person name="Keller J."/>
        </authorList>
    </citation>
    <scope>NUCLEOTIDE SEQUENCE [LARGE SCALE GENOMIC DNA]</scope>
    <source>
        <strain evidence="10 11">SAG 2523</strain>
    </source>
</reference>
<dbReference type="GO" id="GO:0005737">
    <property type="term" value="C:cytoplasm"/>
    <property type="evidence" value="ECO:0007669"/>
    <property type="project" value="TreeGrafter"/>
</dbReference>
<comment type="similarity">
    <text evidence="5">Belongs to the protein kinase superfamily. Ser/Thr protein kinase family. GCN2 subfamily.</text>
</comment>
<feature type="domain" description="Protein kinase" evidence="9">
    <location>
        <begin position="211"/>
        <end position="463"/>
    </location>
</feature>
<keyword evidence="7" id="KW-0723">Serine/threonine-protein kinase</keyword>
<dbReference type="GO" id="GO:0005524">
    <property type="term" value="F:ATP binding"/>
    <property type="evidence" value="ECO:0007669"/>
    <property type="project" value="UniProtKB-UniRule"/>
</dbReference>
<sequence>MTAVDAMDVSGDLERRLLFASQSQSQAASPPTLSQNLANAFRGCQIDSQSQQFPGFDLSQQPSCSQVKPCAVQDSQMNGESASQEYLSTPDFITPADQQYGRGDDAQIQMRSPAQLSPTRLKRHRPNPETCSNSQMSQERSTNPTSTSGCSGSQFEFAAPLPRKVVKRRNQSPPCLRNVFLDGGVSEDDAHLKAVKLPKHPPPQSRYRADFKEISILGQGNFSKVFRVRGRRDGCEYAVKRSLREIGTDAAYMQWSKEVQALAVCCHPNIVRYYANWMEQHNQGEHLFIQMERCDISLGSKLTLGDSFREGDLLKILRQIASALQHVHERGMAHLDVKPDNIYTDANSESVKLGDFGLATPLNHQNMPLDFSEGDCRYLPQELLNDKLDRLDKADMFALGISIFELATGSTLPTGGDKYQDIRQGKVFLPTFSSSFQKLLKALMHIDPAERPSASKLLAWPILNAHKAAANKENSSASSYGLLNLQATPRS</sequence>
<keyword evidence="4 6" id="KW-0067">ATP-binding</keyword>
<gene>
    <name evidence="10" type="ORF">WJX84_009689</name>
</gene>
<dbReference type="PROSITE" id="PS50011">
    <property type="entry name" value="PROTEIN_KINASE_DOM"/>
    <property type="match status" value="1"/>
</dbReference>
<feature type="compositionally biased region" description="Polar residues" evidence="8">
    <location>
        <begin position="129"/>
        <end position="153"/>
    </location>
</feature>
<evidence type="ECO:0000256" key="7">
    <source>
        <dbReference type="RuleBase" id="RU000304"/>
    </source>
</evidence>
<evidence type="ECO:0000256" key="6">
    <source>
        <dbReference type="PROSITE-ProRule" id="PRU10141"/>
    </source>
</evidence>
<dbReference type="GO" id="GO:0004674">
    <property type="term" value="F:protein serine/threonine kinase activity"/>
    <property type="evidence" value="ECO:0007669"/>
    <property type="project" value="UniProtKB-KW"/>
</dbReference>
<dbReference type="InterPro" id="IPR017441">
    <property type="entry name" value="Protein_kinase_ATP_BS"/>
</dbReference>
<dbReference type="PROSITE" id="PS00107">
    <property type="entry name" value="PROTEIN_KINASE_ATP"/>
    <property type="match status" value="1"/>
</dbReference>
<feature type="binding site" evidence="6">
    <location>
        <position position="240"/>
    </location>
    <ligand>
        <name>ATP</name>
        <dbReference type="ChEBI" id="CHEBI:30616"/>
    </ligand>
</feature>
<feature type="region of interest" description="Disordered" evidence="8">
    <location>
        <begin position="111"/>
        <end position="153"/>
    </location>
</feature>
<dbReference type="AlphaFoldDB" id="A0AAW1TFK7"/>
<dbReference type="GO" id="GO:0004713">
    <property type="term" value="F:protein tyrosine kinase activity"/>
    <property type="evidence" value="ECO:0007669"/>
    <property type="project" value="TreeGrafter"/>
</dbReference>
<dbReference type="PANTHER" id="PTHR11042:SF185">
    <property type="entry name" value="WEE1-LIKE PROTEIN KINASE"/>
    <property type="match status" value="1"/>
</dbReference>
<dbReference type="EMBL" id="JALJOV010000070">
    <property type="protein sequence ID" value="KAK9867699.1"/>
    <property type="molecule type" value="Genomic_DNA"/>
</dbReference>
<dbReference type="Gene3D" id="1.10.510.10">
    <property type="entry name" value="Transferase(Phosphotransferase) domain 1"/>
    <property type="match status" value="1"/>
</dbReference>
<dbReference type="InterPro" id="IPR011009">
    <property type="entry name" value="Kinase-like_dom_sf"/>
</dbReference>
<evidence type="ECO:0000259" key="9">
    <source>
        <dbReference type="PROSITE" id="PS50011"/>
    </source>
</evidence>
<dbReference type="GO" id="GO:0005634">
    <property type="term" value="C:nucleus"/>
    <property type="evidence" value="ECO:0007669"/>
    <property type="project" value="TreeGrafter"/>
</dbReference>
<dbReference type="SUPFAM" id="SSF56112">
    <property type="entry name" value="Protein kinase-like (PK-like)"/>
    <property type="match status" value="1"/>
</dbReference>
<dbReference type="Gene3D" id="3.30.200.20">
    <property type="entry name" value="Phosphorylase Kinase, domain 1"/>
    <property type="match status" value="1"/>
</dbReference>
<organism evidence="10 11">
    <name type="scientific">Apatococcus fuscideae</name>
    <dbReference type="NCBI Taxonomy" id="2026836"/>
    <lineage>
        <taxon>Eukaryota</taxon>
        <taxon>Viridiplantae</taxon>
        <taxon>Chlorophyta</taxon>
        <taxon>core chlorophytes</taxon>
        <taxon>Trebouxiophyceae</taxon>
        <taxon>Chlorellales</taxon>
        <taxon>Chlorellaceae</taxon>
        <taxon>Apatococcus</taxon>
    </lineage>
</organism>
<evidence type="ECO:0000256" key="4">
    <source>
        <dbReference type="ARBA" id="ARBA00022840"/>
    </source>
</evidence>
<name>A0AAW1TFK7_9CHLO</name>
<evidence type="ECO:0000256" key="3">
    <source>
        <dbReference type="ARBA" id="ARBA00022777"/>
    </source>
</evidence>
<evidence type="ECO:0000256" key="5">
    <source>
        <dbReference type="ARBA" id="ARBA00037982"/>
    </source>
</evidence>
<proteinExistence type="inferred from homology"/>
<keyword evidence="2 6" id="KW-0547">Nucleotide-binding</keyword>
<evidence type="ECO:0000313" key="11">
    <source>
        <dbReference type="Proteomes" id="UP001485043"/>
    </source>
</evidence>
<protein>
    <recommendedName>
        <fullName evidence="9">Protein kinase domain-containing protein</fullName>
    </recommendedName>
</protein>
<dbReference type="SMART" id="SM00220">
    <property type="entry name" value="S_TKc"/>
    <property type="match status" value="1"/>
</dbReference>
<evidence type="ECO:0000256" key="1">
    <source>
        <dbReference type="ARBA" id="ARBA00022679"/>
    </source>
</evidence>
<dbReference type="InterPro" id="IPR008271">
    <property type="entry name" value="Ser/Thr_kinase_AS"/>
</dbReference>
<dbReference type="Pfam" id="PF00069">
    <property type="entry name" value="Pkinase"/>
    <property type="match status" value="1"/>
</dbReference>
<dbReference type="InterPro" id="IPR050339">
    <property type="entry name" value="CC_SR_Kinase"/>
</dbReference>
<keyword evidence="11" id="KW-1185">Reference proteome</keyword>
<dbReference type="InterPro" id="IPR000719">
    <property type="entry name" value="Prot_kinase_dom"/>
</dbReference>
<evidence type="ECO:0000256" key="8">
    <source>
        <dbReference type="SAM" id="MobiDB-lite"/>
    </source>
</evidence>
<evidence type="ECO:0000256" key="2">
    <source>
        <dbReference type="ARBA" id="ARBA00022741"/>
    </source>
</evidence>
<dbReference type="PROSITE" id="PS00108">
    <property type="entry name" value="PROTEIN_KINASE_ST"/>
    <property type="match status" value="1"/>
</dbReference>
<dbReference type="Proteomes" id="UP001485043">
    <property type="component" value="Unassembled WGS sequence"/>
</dbReference>
<accession>A0AAW1TFK7</accession>
<dbReference type="PANTHER" id="PTHR11042">
    <property type="entry name" value="EUKARYOTIC TRANSLATION INITIATION FACTOR 2-ALPHA KINASE EIF2-ALPHA KINASE -RELATED"/>
    <property type="match status" value="1"/>
</dbReference>